<dbReference type="GO" id="GO:0006508">
    <property type="term" value="P:proteolysis"/>
    <property type="evidence" value="ECO:0007669"/>
    <property type="project" value="UniProtKB-KW"/>
</dbReference>
<evidence type="ECO:0000256" key="2">
    <source>
        <dbReference type="ARBA" id="ARBA00004651"/>
    </source>
</evidence>
<dbReference type="CDD" id="cd06158">
    <property type="entry name" value="S2P-M50_like_1"/>
    <property type="match status" value="1"/>
</dbReference>
<keyword evidence="11" id="KW-0482">Metalloprotease</keyword>
<accession>A0A7G5BU12</accession>
<evidence type="ECO:0000256" key="3">
    <source>
        <dbReference type="ARBA" id="ARBA00007931"/>
    </source>
</evidence>
<dbReference type="KEGG" id="cchl:FPL14_03950"/>
<evidence type="ECO:0000256" key="8">
    <source>
        <dbReference type="ARBA" id="ARBA00022801"/>
    </source>
</evidence>
<feature type="domain" description="Peptidase M50" evidence="14">
    <location>
        <begin position="28"/>
        <end position="134"/>
    </location>
</feature>
<dbReference type="EMBL" id="CP041969">
    <property type="protein sequence ID" value="QMV40446.1"/>
    <property type="molecule type" value="Genomic_DNA"/>
</dbReference>
<feature type="transmembrane region" description="Helical" evidence="13">
    <location>
        <begin position="15"/>
        <end position="38"/>
    </location>
</feature>
<dbReference type="InterPro" id="IPR052348">
    <property type="entry name" value="Metallopeptidase_M50B"/>
</dbReference>
<gene>
    <name evidence="15" type="ORF">FPL14_03950</name>
</gene>
<feature type="transmembrane region" description="Helical" evidence="13">
    <location>
        <begin position="147"/>
        <end position="169"/>
    </location>
</feature>
<dbReference type="GO" id="GO:0008237">
    <property type="term" value="F:metallopeptidase activity"/>
    <property type="evidence" value="ECO:0007669"/>
    <property type="project" value="UniProtKB-KW"/>
</dbReference>
<keyword evidence="12 13" id="KW-0472">Membrane</keyword>
<dbReference type="PANTHER" id="PTHR35864">
    <property type="entry name" value="ZINC METALLOPROTEASE MJ0611-RELATED"/>
    <property type="match status" value="1"/>
</dbReference>
<keyword evidence="5 15" id="KW-0645">Protease</keyword>
<keyword evidence="6 13" id="KW-0812">Transmembrane</keyword>
<dbReference type="AlphaFoldDB" id="A0A7G5BU12"/>
<evidence type="ECO:0000259" key="14">
    <source>
        <dbReference type="Pfam" id="PF02163"/>
    </source>
</evidence>
<evidence type="ECO:0000313" key="15">
    <source>
        <dbReference type="EMBL" id="QMV40446.1"/>
    </source>
</evidence>
<keyword evidence="16" id="KW-1185">Reference proteome</keyword>
<proteinExistence type="inferred from homology"/>
<feature type="transmembrane region" description="Helical" evidence="13">
    <location>
        <begin position="100"/>
        <end position="127"/>
    </location>
</feature>
<evidence type="ECO:0000256" key="10">
    <source>
        <dbReference type="ARBA" id="ARBA00022989"/>
    </source>
</evidence>
<reference evidence="15 16" key="1">
    <citation type="submission" date="2019-07" db="EMBL/GenBank/DDBJ databases">
        <authorList>
            <person name="Kim J.K."/>
            <person name="Cheong H.-M."/>
            <person name="Choi Y."/>
            <person name="Hwang K.J."/>
            <person name="Lee S."/>
            <person name="Choi C."/>
        </authorList>
    </citation>
    <scope>NUCLEOTIDE SEQUENCE [LARGE SCALE GENOMIC DNA]</scope>
    <source>
        <strain evidence="15 16">KS 22</strain>
    </source>
</reference>
<keyword evidence="10 13" id="KW-1133">Transmembrane helix</keyword>
<comment type="subcellular location">
    <subcellularLocation>
        <location evidence="2">Cell membrane</location>
        <topology evidence="2">Multi-pass membrane protein</topology>
    </subcellularLocation>
</comment>
<dbReference type="Pfam" id="PF02163">
    <property type="entry name" value="Peptidase_M50"/>
    <property type="match status" value="2"/>
</dbReference>
<dbReference type="GO" id="GO:0046872">
    <property type="term" value="F:metal ion binding"/>
    <property type="evidence" value="ECO:0007669"/>
    <property type="project" value="UniProtKB-KW"/>
</dbReference>
<keyword evidence="9" id="KW-0862">Zinc</keyword>
<dbReference type="PANTHER" id="PTHR35864:SF1">
    <property type="entry name" value="ZINC METALLOPROTEASE YWHC-RELATED"/>
    <property type="match status" value="1"/>
</dbReference>
<organism evidence="15 16">
    <name type="scientific">Cohnella cholangitidis</name>
    <dbReference type="NCBI Taxonomy" id="2598458"/>
    <lineage>
        <taxon>Bacteria</taxon>
        <taxon>Bacillati</taxon>
        <taxon>Bacillota</taxon>
        <taxon>Bacilli</taxon>
        <taxon>Bacillales</taxon>
        <taxon>Paenibacillaceae</taxon>
        <taxon>Cohnella</taxon>
    </lineage>
</organism>
<evidence type="ECO:0000256" key="12">
    <source>
        <dbReference type="ARBA" id="ARBA00023136"/>
    </source>
</evidence>
<protein>
    <submittedName>
        <fullName evidence="15">Site-2 protease family protein</fullName>
    </submittedName>
</protein>
<dbReference type="InterPro" id="IPR044537">
    <property type="entry name" value="Rip2-like"/>
</dbReference>
<keyword evidence="7" id="KW-0479">Metal-binding</keyword>
<dbReference type="GO" id="GO:0005886">
    <property type="term" value="C:plasma membrane"/>
    <property type="evidence" value="ECO:0007669"/>
    <property type="project" value="UniProtKB-SubCell"/>
</dbReference>
<comment type="cofactor">
    <cofactor evidence="1">
        <name>Zn(2+)</name>
        <dbReference type="ChEBI" id="CHEBI:29105"/>
    </cofactor>
</comment>
<evidence type="ECO:0000256" key="1">
    <source>
        <dbReference type="ARBA" id="ARBA00001947"/>
    </source>
</evidence>
<evidence type="ECO:0000256" key="5">
    <source>
        <dbReference type="ARBA" id="ARBA00022670"/>
    </source>
</evidence>
<evidence type="ECO:0000256" key="9">
    <source>
        <dbReference type="ARBA" id="ARBA00022833"/>
    </source>
</evidence>
<sequence length="234" mass="26858">MGGVRRRKTEGGRPVSFFWFPIEHLPVIILIMLIAFTVHEFAHAWTAWKFGDDTAYREGRVTLNPLAHLDWIGMLFLVLAGFGWAKPVPVRRSRFKNPRLMSILVTAAGPLSNLLLAFVFLFLIHLLSALNVFDHASIDFLNNLVTFVNYWMAINLALFIFNLIPIPPLDGYRIVEEFLPIRTRIKIQEMGQWITFAFLLIIFIPPLRAVTISPLMSLRGPIWDGMNNILNLIF</sequence>
<feature type="transmembrane region" description="Helical" evidence="13">
    <location>
        <begin position="190"/>
        <end position="207"/>
    </location>
</feature>
<feature type="domain" description="Peptidase M50" evidence="14">
    <location>
        <begin position="143"/>
        <end position="201"/>
    </location>
</feature>
<evidence type="ECO:0000256" key="6">
    <source>
        <dbReference type="ARBA" id="ARBA00022692"/>
    </source>
</evidence>
<evidence type="ECO:0000256" key="13">
    <source>
        <dbReference type="SAM" id="Phobius"/>
    </source>
</evidence>
<dbReference type="InterPro" id="IPR008915">
    <property type="entry name" value="Peptidase_M50"/>
</dbReference>
<name>A0A7G5BU12_9BACL</name>
<evidence type="ECO:0000256" key="7">
    <source>
        <dbReference type="ARBA" id="ARBA00022723"/>
    </source>
</evidence>
<evidence type="ECO:0000256" key="11">
    <source>
        <dbReference type="ARBA" id="ARBA00023049"/>
    </source>
</evidence>
<feature type="transmembrane region" description="Helical" evidence="13">
    <location>
        <begin position="71"/>
        <end position="88"/>
    </location>
</feature>
<comment type="similarity">
    <text evidence="3">Belongs to the peptidase M50B family.</text>
</comment>
<keyword evidence="4" id="KW-1003">Cell membrane</keyword>
<evidence type="ECO:0000256" key="4">
    <source>
        <dbReference type="ARBA" id="ARBA00022475"/>
    </source>
</evidence>
<dbReference type="Proteomes" id="UP000515679">
    <property type="component" value="Chromosome"/>
</dbReference>
<evidence type="ECO:0000313" key="16">
    <source>
        <dbReference type="Proteomes" id="UP000515679"/>
    </source>
</evidence>
<keyword evidence="8" id="KW-0378">Hydrolase</keyword>